<protein>
    <recommendedName>
        <fullName evidence="6 7">Phosphopentomutase</fullName>
        <ecNumber evidence="6 7">5.4.2.7</ecNumber>
    </recommendedName>
    <alternativeName>
        <fullName evidence="6">Phosphodeoxyribomutase</fullName>
    </alternativeName>
</protein>
<gene>
    <name evidence="6" type="primary">deoB</name>
    <name evidence="9" type="ORF">SAMN04490178_101324</name>
</gene>
<keyword evidence="5 6" id="KW-0413">Isomerase</keyword>
<accession>A0A1H8P3N0</accession>
<evidence type="ECO:0000256" key="7">
    <source>
        <dbReference type="NCBIfam" id="TIGR01696"/>
    </source>
</evidence>
<comment type="pathway">
    <text evidence="6">Carbohydrate degradation; 2-deoxy-D-ribose 1-phosphate degradation; D-glyceraldehyde 3-phosphate and acetaldehyde from 2-deoxy-alpha-D-ribose 1-phosphate: step 1/2.</text>
</comment>
<comment type="catalytic activity">
    <reaction evidence="6">
        <text>alpha-D-ribose 1-phosphate = D-ribose 5-phosphate</text>
        <dbReference type="Rhea" id="RHEA:18793"/>
        <dbReference type="ChEBI" id="CHEBI:57720"/>
        <dbReference type="ChEBI" id="CHEBI:78346"/>
        <dbReference type="EC" id="5.4.2.7"/>
    </reaction>
</comment>
<dbReference type="GO" id="GO:0005829">
    <property type="term" value="C:cytosol"/>
    <property type="evidence" value="ECO:0007669"/>
    <property type="project" value="TreeGrafter"/>
</dbReference>
<dbReference type="InterPro" id="IPR024052">
    <property type="entry name" value="Phosphopentomutase_DeoB_cap_sf"/>
</dbReference>
<feature type="binding site" evidence="6">
    <location>
        <position position="11"/>
    </location>
    <ligand>
        <name>Mn(2+)</name>
        <dbReference type="ChEBI" id="CHEBI:29035"/>
        <label>1</label>
    </ligand>
</feature>
<dbReference type="CDD" id="cd16009">
    <property type="entry name" value="PPM"/>
    <property type="match status" value="1"/>
</dbReference>
<dbReference type="HAMAP" id="MF_00740">
    <property type="entry name" value="Phosphopentomut"/>
    <property type="match status" value="1"/>
</dbReference>
<dbReference type="Proteomes" id="UP000198847">
    <property type="component" value="Unassembled WGS sequence"/>
</dbReference>
<feature type="binding site" evidence="6">
    <location>
        <position position="287"/>
    </location>
    <ligand>
        <name>Mn(2+)</name>
        <dbReference type="ChEBI" id="CHEBI:29035"/>
        <label>2</label>
    </ligand>
</feature>
<keyword evidence="3 6" id="KW-0479">Metal-binding</keyword>
<dbReference type="UniPathway" id="UPA00087">
    <property type="reaction ID" value="UER00173"/>
</dbReference>
<dbReference type="OrthoDB" id="9769930at2"/>
<sequence length="391" mass="41739">MFRRIIIVVLDSVGIGASPDATEYGDSSSVNTLANIARSQGGLFLPVLEKLGLGRIASIQGVEPVAKPLAGFGKMAELSKAKDTTSGHWEMAGCPVFTPFPVYPEGFPAEVIERFVTYTGCGSVLGNKPASGTVILDELGAQHMATGHPIVYTSADSVFQIAAHEDIIPLSKLYEFCQIARDKVCVGEHAVGRIIARPFIGEPGAFSRTANRHDYSLEPGAVTVLDRLKDAGQQVIGIGKIGDIFAQRGLTQSLKSKSNDEGMSHLANLLSQPGQPGLIFANLVDFDSVYGHRNDATGYAKALERFDAQLSLLLPQWQADDLLLITADHGCDPTSTGTDHTREYVPLIAYYPGAAGTDLGIRNTFADIAATIAENFSLPSLPYGQSFLKSL</sequence>
<evidence type="ECO:0000256" key="1">
    <source>
        <dbReference type="ARBA" id="ARBA00010373"/>
    </source>
</evidence>
<dbReference type="STRING" id="112903.SAMN04490178_101324"/>
<dbReference type="InterPro" id="IPR017850">
    <property type="entry name" value="Alkaline_phosphatase_core_sf"/>
</dbReference>
<dbReference type="GO" id="GO:0008973">
    <property type="term" value="F:phosphopentomutase activity"/>
    <property type="evidence" value="ECO:0007669"/>
    <property type="project" value="UniProtKB-UniRule"/>
</dbReference>
<dbReference type="GO" id="GO:0000287">
    <property type="term" value="F:magnesium ion binding"/>
    <property type="evidence" value="ECO:0007669"/>
    <property type="project" value="UniProtKB-UniRule"/>
</dbReference>
<comment type="subcellular location">
    <subcellularLocation>
        <location evidence="6">Cytoplasm</location>
    </subcellularLocation>
</comment>
<comment type="catalytic activity">
    <reaction evidence="6">
        <text>2-deoxy-alpha-D-ribose 1-phosphate = 2-deoxy-D-ribose 5-phosphate</text>
        <dbReference type="Rhea" id="RHEA:27658"/>
        <dbReference type="ChEBI" id="CHEBI:57259"/>
        <dbReference type="ChEBI" id="CHEBI:62877"/>
        <dbReference type="EC" id="5.4.2.7"/>
    </reaction>
</comment>
<dbReference type="GO" id="GO:0043094">
    <property type="term" value="P:metabolic compound salvage"/>
    <property type="evidence" value="ECO:0007669"/>
    <property type="project" value="UniProtKB-UniRule"/>
</dbReference>
<dbReference type="Pfam" id="PF01676">
    <property type="entry name" value="Metalloenzyme"/>
    <property type="match status" value="1"/>
</dbReference>
<evidence type="ECO:0000256" key="6">
    <source>
        <dbReference type="HAMAP-Rule" id="MF_00740"/>
    </source>
</evidence>
<dbReference type="PANTHER" id="PTHR21110:SF0">
    <property type="entry name" value="PHOSPHOPENTOMUTASE"/>
    <property type="match status" value="1"/>
</dbReference>
<keyword evidence="10" id="KW-1185">Reference proteome</keyword>
<dbReference type="GO" id="GO:0006015">
    <property type="term" value="P:5-phosphoribose 1-diphosphate biosynthetic process"/>
    <property type="evidence" value="ECO:0007669"/>
    <property type="project" value="UniProtKB-UniPathway"/>
</dbReference>
<feature type="binding site" evidence="6">
    <location>
        <position position="329"/>
    </location>
    <ligand>
        <name>Mn(2+)</name>
        <dbReference type="ChEBI" id="CHEBI:29035"/>
        <label>1</label>
    </ligand>
</feature>
<dbReference type="PANTHER" id="PTHR21110">
    <property type="entry name" value="PHOSPHOPENTOMUTASE"/>
    <property type="match status" value="1"/>
</dbReference>
<feature type="domain" description="Metalloenzyme" evidence="8">
    <location>
        <begin position="4"/>
        <end position="378"/>
    </location>
</feature>
<evidence type="ECO:0000259" key="8">
    <source>
        <dbReference type="Pfam" id="PF01676"/>
    </source>
</evidence>
<dbReference type="NCBIfam" id="NF003766">
    <property type="entry name" value="PRK05362.1"/>
    <property type="match status" value="1"/>
</dbReference>
<dbReference type="AlphaFoldDB" id="A0A1H8P3N0"/>
<dbReference type="InterPro" id="IPR010045">
    <property type="entry name" value="DeoB"/>
</dbReference>
<feature type="binding site" evidence="6">
    <location>
        <position position="328"/>
    </location>
    <ligand>
        <name>Mn(2+)</name>
        <dbReference type="ChEBI" id="CHEBI:29035"/>
        <label>1</label>
    </ligand>
</feature>
<proteinExistence type="inferred from homology"/>
<dbReference type="PIRSF" id="PIRSF001491">
    <property type="entry name" value="Ppentomutase"/>
    <property type="match status" value="1"/>
</dbReference>
<dbReference type="GO" id="GO:0009117">
    <property type="term" value="P:nucleotide metabolic process"/>
    <property type="evidence" value="ECO:0007669"/>
    <property type="project" value="UniProtKB-UniRule"/>
</dbReference>
<dbReference type="InterPro" id="IPR006124">
    <property type="entry name" value="Metalloenzyme"/>
</dbReference>
<dbReference type="SUPFAM" id="SSF143856">
    <property type="entry name" value="DeoB insert domain-like"/>
    <property type="match status" value="1"/>
</dbReference>
<dbReference type="GO" id="GO:0030145">
    <property type="term" value="F:manganese ion binding"/>
    <property type="evidence" value="ECO:0007669"/>
    <property type="project" value="UniProtKB-UniRule"/>
</dbReference>
<evidence type="ECO:0000256" key="3">
    <source>
        <dbReference type="ARBA" id="ARBA00022723"/>
    </source>
</evidence>
<name>A0A1H8P3N0_9FIRM</name>
<dbReference type="RefSeq" id="WP_091743636.1">
    <property type="nucleotide sequence ID" value="NZ_FODY01000001.1"/>
</dbReference>
<comment type="similarity">
    <text evidence="1 6">Belongs to the phosphopentomutase family.</text>
</comment>
<evidence type="ECO:0000313" key="10">
    <source>
        <dbReference type="Proteomes" id="UP000198847"/>
    </source>
</evidence>
<dbReference type="SUPFAM" id="SSF53649">
    <property type="entry name" value="Alkaline phosphatase-like"/>
    <property type="match status" value="1"/>
</dbReference>
<organism evidence="9 10">
    <name type="scientific">Propionispora vibrioides</name>
    <dbReference type="NCBI Taxonomy" id="112903"/>
    <lineage>
        <taxon>Bacteria</taxon>
        <taxon>Bacillati</taxon>
        <taxon>Bacillota</taxon>
        <taxon>Negativicutes</taxon>
        <taxon>Selenomonadales</taxon>
        <taxon>Sporomusaceae</taxon>
        <taxon>Propionispora</taxon>
    </lineage>
</organism>
<evidence type="ECO:0000256" key="4">
    <source>
        <dbReference type="ARBA" id="ARBA00023211"/>
    </source>
</evidence>
<evidence type="ECO:0000313" key="9">
    <source>
        <dbReference type="EMBL" id="SEO36462.1"/>
    </source>
</evidence>
<feature type="binding site" evidence="6">
    <location>
        <position position="292"/>
    </location>
    <ligand>
        <name>Mn(2+)</name>
        <dbReference type="ChEBI" id="CHEBI:29035"/>
        <label>2</label>
    </ligand>
</feature>
<reference evidence="9 10" key="1">
    <citation type="submission" date="2016-10" db="EMBL/GenBank/DDBJ databases">
        <authorList>
            <person name="de Groot N.N."/>
        </authorList>
    </citation>
    <scope>NUCLEOTIDE SEQUENCE [LARGE SCALE GENOMIC DNA]</scope>
    <source>
        <strain evidence="9 10">DSM 13305</strain>
    </source>
</reference>
<dbReference type="Gene3D" id="3.40.720.10">
    <property type="entry name" value="Alkaline Phosphatase, subunit A"/>
    <property type="match status" value="1"/>
</dbReference>
<dbReference type="NCBIfam" id="TIGR01696">
    <property type="entry name" value="deoB"/>
    <property type="match status" value="1"/>
</dbReference>
<keyword evidence="2 6" id="KW-0963">Cytoplasm</keyword>
<keyword evidence="4 6" id="KW-0464">Manganese</keyword>
<dbReference type="EC" id="5.4.2.7" evidence="6 7"/>
<feature type="binding site" evidence="6">
    <location>
        <position position="340"/>
    </location>
    <ligand>
        <name>Mn(2+)</name>
        <dbReference type="ChEBI" id="CHEBI:29035"/>
        <label>2</label>
    </ligand>
</feature>
<dbReference type="FunFam" id="3.30.70.1250:FF:000001">
    <property type="entry name" value="Phosphopentomutase"/>
    <property type="match status" value="1"/>
</dbReference>
<dbReference type="Gene3D" id="3.30.70.1250">
    <property type="entry name" value="Phosphopentomutase"/>
    <property type="match status" value="1"/>
</dbReference>
<comment type="function">
    <text evidence="6">Isomerase that catalyzes the conversion of deoxy-ribose 1-phosphate (dRib-1-P) and ribose 1-phosphate (Rib-1-P) to deoxy-ribose 5-phosphate (dRib-5-P) and ribose 5-phosphate (Rib-5-P), respectively.</text>
</comment>
<evidence type="ECO:0000256" key="2">
    <source>
        <dbReference type="ARBA" id="ARBA00022490"/>
    </source>
</evidence>
<comment type="cofactor">
    <cofactor evidence="6">
        <name>Mn(2+)</name>
        <dbReference type="ChEBI" id="CHEBI:29035"/>
    </cofactor>
    <text evidence="6">Binds 2 manganese ions.</text>
</comment>
<dbReference type="EMBL" id="FODY01000001">
    <property type="protein sequence ID" value="SEO36462.1"/>
    <property type="molecule type" value="Genomic_DNA"/>
</dbReference>
<dbReference type="GO" id="GO:0006018">
    <property type="term" value="P:2-deoxyribose 1-phosphate catabolic process"/>
    <property type="evidence" value="ECO:0007669"/>
    <property type="project" value="UniProtKB-UniRule"/>
</dbReference>
<evidence type="ECO:0000256" key="5">
    <source>
        <dbReference type="ARBA" id="ARBA00023235"/>
    </source>
</evidence>